<dbReference type="AlphaFoldDB" id="A0A8C1MKJ2"/>
<evidence type="ECO:0000256" key="3">
    <source>
        <dbReference type="ARBA" id="ARBA00022679"/>
    </source>
</evidence>
<evidence type="ECO:0000256" key="4">
    <source>
        <dbReference type="ARBA" id="ARBA00022695"/>
    </source>
</evidence>
<evidence type="ECO:0000256" key="6">
    <source>
        <dbReference type="ARBA" id="ARBA00047597"/>
    </source>
</evidence>
<comment type="similarity">
    <text evidence="1 7">Belongs to the Arg-specific ADP-ribosyltransferase family.</text>
</comment>
<dbReference type="EC" id="2.4.2.31" evidence="7"/>
<accession>A0A8C1MKJ2</accession>
<evidence type="ECO:0000313" key="8">
    <source>
        <dbReference type="Ensembl" id="ENSCCRP00010076779.1"/>
    </source>
</evidence>
<evidence type="ECO:0000313" key="9">
    <source>
        <dbReference type="Proteomes" id="UP000694427"/>
    </source>
</evidence>
<sequence>MGSLWFPAVILGLLYTMVVQITEEAIQMGMFSEAADYSFQNCRKEMLQMVTKSGGLLQTELNNNPDFKIMWKGNVACSKTIPWGTPEHMAAVQSYAEANPKFHERFKKFFPFKSIFFLLTDALQLIGKNNCLTVYSGTGNEYNTKIREKGNFESFFPTNLHYIDAIEASLSDNNGTVFNITSCSVIRFEDYGCISEEIDLLTSPTEVFTVMESKESSSSFLSSSLLNLMASLLMLYTTN</sequence>
<reference evidence="8" key="1">
    <citation type="submission" date="2025-08" db="UniProtKB">
        <authorList>
            <consortium name="Ensembl"/>
        </authorList>
    </citation>
    <scope>IDENTIFICATION</scope>
</reference>
<dbReference type="PANTHER" id="PTHR10339">
    <property type="entry name" value="ADP-RIBOSYLTRANSFERASE"/>
    <property type="match status" value="1"/>
</dbReference>
<keyword evidence="9" id="KW-1185">Reference proteome</keyword>
<comment type="catalytic activity">
    <reaction evidence="6 7">
        <text>L-arginyl-[protein] + NAD(+) = N(omega)-(ADP-D-ribosyl)-L-arginyl-[protein] + nicotinamide + H(+)</text>
        <dbReference type="Rhea" id="RHEA:19149"/>
        <dbReference type="Rhea" id="RHEA-COMP:10532"/>
        <dbReference type="Rhea" id="RHEA-COMP:15087"/>
        <dbReference type="ChEBI" id="CHEBI:15378"/>
        <dbReference type="ChEBI" id="CHEBI:17154"/>
        <dbReference type="ChEBI" id="CHEBI:29965"/>
        <dbReference type="ChEBI" id="CHEBI:57540"/>
        <dbReference type="ChEBI" id="CHEBI:142554"/>
        <dbReference type="EC" id="2.4.2.31"/>
    </reaction>
</comment>
<evidence type="ECO:0000256" key="1">
    <source>
        <dbReference type="ARBA" id="ARBA00009558"/>
    </source>
</evidence>
<feature type="chain" id="PRO_5034902173" description="NAD(P)(+)--arginine ADP-ribosyltransferase" evidence="7">
    <location>
        <begin position="21"/>
        <end position="239"/>
    </location>
</feature>
<evidence type="ECO:0000256" key="7">
    <source>
        <dbReference type="RuleBase" id="RU361228"/>
    </source>
</evidence>
<dbReference type="PANTHER" id="PTHR10339:SF27">
    <property type="entry name" value="NAD(P)(+)--ARGININE ADP-RIBOSYLTRANSFERASE"/>
    <property type="match status" value="1"/>
</dbReference>
<name>A0A8C1MKJ2_CYPCA</name>
<dbReference type="Proteomes" id="UP000694427">
    <property type="component" value="Unplaced"/>
</dbReference>
<keyword evidence="3 7" id="KW-0808">Transferase</keyword>
<keyword evidence="5 7" id="KW-0521">NADP</keyword>
<keyword evidence="7" id="KW-0520">NAD</keyword>
<dbReference type="InterPro" id="IPR000768">
    <property type="entry name" value="ART"/>
</dbReference>
<dbReference type="Pfam" id="PF01129">
    <property type="entry name" value="ART"/>
    <property type="match status" value="1"/>
</dbReference>
<dbReference type="GO" id="GO:0016779">
    <property type="term" value="F:nucleotidyltransferase activity"/>
    <property type="evidence" value="ECO:0007669"/>
    <property type="project" value="UniProtKB-KW"/>
</dbReference>
<protein>
    <recommendedName>
        <fullName evidence="7">NAD(P)(+)--arginine ADP-ribosyltransferase</fullName>
        <ecNumber evidence="7">2.4.2.31</ecNumber>
    </recommendedName>
    <alternativeName>
        <fullName evidence="7">Mono(ADP-ribosyl)transferase</fullName>
    </alternativeName>
</protein>
<evidence type="ECO:0000256" key="2">
    <source>
        <dbReference type="ARBA" id="ARBA00022676"/>
    </source>
</evidence>
<dbReference type="Gene3D" id="3.90.176.10">
    <property type="entry name" value="Toxin ADP-ribosyltransferase, Chain A, domain 1"/>
    <property type="match status" value="1"/>
</dbReference>
<dbReference type="GO" id="GO:0106274">
    <property type="term" value="F:NAD+-protein-arginine ADP-ribosyltransferase activity"/>
    <property type="evidence" value="ECO:0007669"/>
    <property type="project" value="UniProtKB-EC"/>
</dbReference>
<reference evidence="8" key="2">
    <citation type="submission" date="2025-09" db="UniProtKB">
        <authorList>
            <consortium name="Ensembl"/>
        </authorList>
    </citation>
    <scope>IDENTIFICATION</scope>
</reference>
<keyword evidence="4" id="KW-0548">Nucleotidyltransferase</keyword>
<feature type="signal peptide" evidence="7">
    <location>
        <begin position="1"/>
        <end position="20"/>
    </location>
</feature>
<dbReference type="GO" id="GO:0003950">
    <property type="term" value="F:NAD+ poly-ADP-ribosyltransferase activity"/>
    <property type="evidence" value="ECO:0007669"/>
    <property type="project" value="TreeGrafter"/>
</dbReference>
<proteinExistence type="inferred from homology"/>
<keyword evidence="2 7" id="KW-0328">Glycosyltransferase</keyword>
<dbReference type="Ensembl" id="ENSCCRT00010085178.1">
    <property type="protein sequence ID" value="ENSCCRP00010076779.1"/>
    <property type="gene ID" value="ENSCCRG00010033545.1"/>
</dbReference>
<organism evidence="8 9">
    <name type="scientific">Cyprinus carpio</name>
    <name type="common">Common carp</name>
    <dbReference type="NCBI Taxonomy" id="7962"/>
    <lineage>
        <taxon>Eukaryota</taxon>
        <taxon>Metazoa</taxon>
        <taxon>Chordata</taxon>
        <taxon>Craniata</taxon>
        <taxon>Vertebrata</taxon>
        <taxon>Euteleostomi</taxon>
        <taxon>Actinopterygii</taxon>
        <taxon>Neopterygii</taxon>
        <taxon>Teleostei</taxon>
        <taxon>Ostariophysi</taxon>
        <taxon>Cypriniformes</taxon>
        <taxon>Cyprinidae</taxon>
        <taxon>Cyprininae</taxon>
        <taxon>Cyprinus</taxon>
    </lineage>
</organism>
<keyword evidence="7" id="KW-0732">Signal</keyword>
<evidence type="ECO:0000256" key="5">
    <source>
        <dbReference type="ARBA" id="ARBA00022857"/>
    </source>
</evidence>
<dbReference type="SUPFAM" id="SSF56399">
    <property type="entry name" value="ADP-ribosylation"/>
    <property type="match status" value="1"/>
</dbReference>
<dbReference type="InterPro" id="IPR050999">
    <property type="entry name" value="ADP-ribosyltransferase_ARG"/>
</dbReference>